<name>A0A9P6UP64_9FUNG</name>
<dbReference type="PANTHER" id="PTHR15954:SF4">
    <property type="entry name" value="VACUOLAR PROTEIN SORTING-ASSOCIATED PROTEIN 51 HOMOLOG"/>
    <property type="match status" value="1"/>
</dbReference>
<feature type="region of interest" description="Disordered" evidence="4">
    <location>
        <begin position="1"/>
        <end position="22"/>
    </location>
</feature>
<organism evidence="5 6">
    <name type="scientific">Dissophora globulifera</name>
    <dbReference type="NCBI Taxonomy" id="979702"/>
    <lineage>
        <taxon>Eukaryota</taxon>
        <taxon>Fungi</taxon>
        <taxon>Fungi incertae sedis</taxon>
        <taxon>Mucoromycota</taxon>
        <taxon>Mortierellomycotina</taxon>
        <taxon>Mortierellomycetes</taxon>
        <taxon>Mortierellales</taxon>
        <taxon>Mortierellaceae</taxon>
        <taxon>Dissophora</taxon>
    </lineage>
</organism>
<dbReference type="GO" id="GO:0042147">
    <property type="term" value="P:retrograde transport, endosome to Golgi"/>
    <property type="evidence" value="ECO:0007669"/>
    <property type="project" value="UniProtKB-UniRule"/>
</dbReference>
<comment type="similarity">
    <text evidence="1 2">Belongs to the VPS51 family.</text>
</comment>
<feature type="compositionally biased region" description="Basic and acidic residues" evidence="4">
    <location>
        <begin position="814"/>
        <end position="828"/>
    </location>
</feature>
<keyword evidence="2" id="KW-0653">Protein transport</keyword>
<comment type="subcellular location">
    <subcellularLocation>
        <location evidence="2">Golgi apparatus</location>
        <location evidence="2">trans-Golgi network</location>
    </subcellularLocation>
</comment>
<comment type="subunit">
    <text evidence="2">Component of the Golgi-associated retrograde protein (GARP) complex.</text>
</comment>
<dbReference type="GO" id="GO:1990745">
    <property type="term" value="C:EARP complex"/>
    <property type="evidence" value="ECO:0007669"/>
    <property type="project" value="TreeGrafter"/>
</dbReference>
<evidence type="ECO:0000256" key="3">
    <source>
        <dbReference type="SAM" id="Coils"/>
    </source>
</evidence>
<protein>
    <recommendedName>
        <fullName evidence="2">Vacuolar protein sorting-associated protein 51 homolog</fullName>
    </recommendedName>
</protein>
<dbReference type="InterPro" id="IPR014812">
    <property type="entry name" value="Vps51"/>
</dbReference>
<keyword evidence="6" id="KW-1185">Reference proteome</keyword>
<dbReference type="GO" id="GO:0015031">
    <property type="term" value="P:protein transport"/>
    <property type="evidence" value="ECO:0007669"/>
    <property type="project" value="UniProtKB-UniRule"/>
</dbReference>
<dbReference type="GO" id="GO:0016020">
    <property type="term" value="C:membrane"/>
    <property type="evidence" value="ECO:0007669"/>
    <property type="project" value="TreeGrafter"/>
</dbReference>
<dbReference type="OrthoDB" id="203678at2759"/>
<feature type="coiled-coil region" evidence="3">
    <location>
        <begin position="141"/>
        <end position="175"/>
    </location>
</feature>
<dbReference type="Pfam" id="PF08700">
    <property type="entry name" value="VPS51_Exo84_N"/>
    <property type="match status" value="1"/>
</dbReference>
<feature type="compositionally biased region" description="Polar residues" evidence="4">
    <location>
        <begin position="572"/>
        <end position="582"/>
    </location>
</feature>
<dbReference type="AlphaFoldDB" id="A0A9P6UP64"/>
<sequence>MATGDGPLHPLDATPKASTSARLKAATGAGAGTGVGAAAGTTITTRRRAKSFLRNYYGLQQADGTNQDGSKESSSAQTGLVSKADPYDLDSHAFEVDKYMHKLFVEKQLPGLVQADNELVADIRQLDGDMKTLVYENYSKFLSATDTINKMKSNVDNLESEMSRLTENISKIATSSSAIHSSLGGKREKIRQLNGVHSLLTKLQFVFELPTNLNQCLEAESYTQAVKSYCRTLHLLQHYKHLTVFTGIERECKTIMVQIAHRIRQKMCAEQATMTEISECVGLLLALKEDPVALWKQYLDLSMNYLQRVNAKTLEEIKILPLYVPPPVVPPTPTQPSTPSTPRKTPKKSSKTANTTATTGSAPLKEKETKTKNALPSSSPPADKVSYLNTHYLKQIEGFVVSFRNYYLVPAPNVTSGTTGGMTASTSIEDVALVDQQRPPAWIAKDSRVFANLTKEQQDEAASAVKDAMSKIVSKYLDTISSFLDYPDDIFSVHPEVHVHVLQNLYLGTLASPGLRQMIGFDALATGLIQNWETQLIHRALGKFEKGLMSRISKQDAELGQNGSNKEHEDTLNSTLGESNAPGASSSLSAVLKETISWLQDVFKNDIIPFLEKCMSSDAQFLETTEGRAQFLRNFQDSFKTFWEDMLKEMQRQSGATYLSSSATGSATATTTSNSRTLSLVMSQLCFELSNSVVEQLYRTLSKTLFRVGKRNRSGSFLIESYEEPPVIPQLQWDCKSVIQLCQDAGHVLLDGFIARTGNELSWLVMDVQSVIDFVAMASPPTGVSGTWEHIYKQLNEIERQVIMVYGDEGDRLNNHDLSSESMRRESVFKPSGGGGSSNNGGGGSRPTQRNDSLTSYGSNTMNSRFENQQRNLLLSNIDKLFSDRVEIFVRCQDLNRTGIMFGIIKILLKAWAESVRTKTFGKGSFQQVQVDAEFAKIWLWRFATADERLMHSLLEETQQTAYRRCIDPAPLDMNTVEAIINSSER</sequence>
<dbReference type="GO" id="GO:0000938">
    <property type="term" value="C:GARP complex"/>
    <property type="evidence" value="ECO:0007669"/>
    <property type="project" value="UniProtKB-UniRule"/>
</dbReference>
<evidence type="ECO:0000313" key="6">
    <source>
        <dbReference type="Proteomes" id="UP000738325"/>
    </source>
</evidence>
<keyword evidence="2" id="KW-0333">Golgi apparatus</keyword>
<dbReference type="PANTHER" id="PTHR15954">
    <property type="entry name" value="VACUOLAR PROTEIN SORTING-ASSOCIATED PROTEIN 51 HOMOLOG"/>
    <property type="match status" value="1"/>
</dbReference>
<dbReference type="GO" id="GO:0006869">
    <property type="term" value="P:lipid transport"/>
    <property type="evidence" value="ECO:0007669"/>
    <property type="project" value="UniProtKB-UniRule"/>
</dbReference>
<evidence type="ECO:0000313" key="5">
    <source>
        <dbReference type="EMBL" id="KAG0314827.1"/>
    </source>
</evidence>
<accession>A0A9P6UP64</accession>
<feature type="region of interest" description="Disordered" evidence="4">
    <location>
        <begin position="328"/>
        <end position="382"/>
    </location>
</feature>
<dbReference type="GO" id="GO:0032456">
    <property type="term" value="P:endocytic recycling"/>
    <property type="evidence" value="ECO:0007669"/>
    <property type="project" value="TreeGrafter"/>
</dbReference>
<dbReference type="GO" id="GO:0007030">
    <property type="term" value="P:Golgi organization"/>
    <property type="evidence" value="ECO:0007669"/>
    <property type="project" value="UniProtKB-UniRule"/>
</dbReference>
<keyword evidence="2" id="KW-0813">Transport</keyword>
<feature type="region of interest" description="Disordered" evidence="4">
    <location>
        <begin position="556"/>
        <end position="582"/>
    </location>
</feature>
<gene>
    <name evidence="5" type="primary">VPS51</name>
    <name evidence="5" type="ORF">BGZ99_007841</name>
</gene>
<dbReference type="GO" id="GO:0005829">
    <property type="term" value="C:cytosol"/>
    <property type="evidence" value="ECO:0007669"/>
    <property type="project" value="GOC"/>
</dbReference>
<comment type="caution">
    <text evidence="5">The sequence shown here is derived from an EMBL/GenBank/DDBJ whole genome shotgun (WGS) entry which is preliminary data.</text>
</comment>
<feature type="compositionally biased region" description="Polar residues" evidence="4">
    <location>
        <begin position="846"/>
        <end position="861"/>
    </location>
</feature>
<evidence type="ECO:0000256" key="1">
    <source>
        <dbReference type="ARBA" id="ARBA00006080"/>
    </source>
</evidence>
<feature type="compositionally biased region" description="Gly residues" evidence="4">
    <location>
        <begin position="832"/>
        <end position="845"/>
    </location>
</feature>
<dbReference type="EMBL" id="JAAAIP010000581">
    <property type="protein sequence ID" value="KAG0314827.1"/>
    <property type="molecule type" value="Genomic_DNA"/>
</dbReference>
<evidence type="ECO:0000256" key="2">
    <source>
        <dbReference type="RuleBase" id="RU368010"/>
    </source>
</evidence>
<feature type="region of interest" description="Disordered" evidence="4">
    <location>
        <begin position="814"/>
        <end position="861"/>
    </location>
</feature>
<proteinExistence type="inferred from homology"/>
<comment type="function">
    <text evidence="2">Acts as component of the GARP complex that is involved in retrograde transport from early and late endosomes to the trans-Golgi network (TGN).</text>
</comment>
<reference evidence="5" key="1">
    <citation type="journal article" date="2020" name="Fungal Divers.">
        <title>Resolving the Mortierellaceae phylogeny through synthesis of multi-gene phylogenetics and phylogenomics.</title>
        <authorList>
            <person name="Vandepol N."/>
            <person name="Liber J."/>
            <person name="Desiro A."/>
            <person name="Na H."/>
            <person name="Kennedy M."/>
            <person name="Barry K."/>
            <person name="Grigoriev I.V."/>
            <person name="Miller A.N."/>
            <person name="O'Donnell K."/>
            <person name="Stajich J.E."/>
            <person name="Bonito G."/>
        </authorList>
    </citation>
    <scope>NUCLEOTIDE SEQUENCE</scope>
    <source>
        <strain evidence="5">REB-010B</strain>
    </source>
</reference>
<keyword evidence="3" id="KW-0175">Coiled coil</keyword>
<keyword evidence="2" id="KW-0445">Lipid transport</keyword>
<dbReference type="GO" id="GO:0048193">
    <property type="term" value="P:Golgi vesicle transport"/>
    <property type="evidence" value="ECO:0007669"/>
    <property type="project" value="TreeGrafter"/>
</dbReference>
<evidence type="ECO:0000256" key="4">
    <source>
        <dbReference type="SAM" id="MobiDB-lite"/>
    </source>
</evidence>
<dbReference type="Proteomes" id="UP000738325">
    <property type="component" value="Unassembled WGS sequence"/>
</dbReference>
<feature type="compositionally biased region" description="Low complexity" evidence="4">
    <location>
        <begin position="351"/>
        <end position="362"/>
    </location>
</feature>